<keyword evidence="5 6" id="KW-0472">Membrane</keyword>
<accession>A0A2T5JSL0</accession>
<gene>
    <name evidence="7" type="ORF">C8J28_12720</name>
</gene>
<feature type="transmembrane region" description="Helical" evidence="6">
    <location>
        <begin position="306"/>
        <end position="328"/>
    </location>
</feature>
<comment type="subcellular location">
    <subcellularLocation>
        <location evidence="1">Cell membrane</location>
        <topology evidence="1">Multi-pass membrane protein</topology>
    </subcellularLocation>
</comment>
<evidence type="ECO:0000256" key="6">
    <source>
        <dbReference type="SAM" id="Phobius"/>
    </source>
</evidence>
<feature type="transmembrane region" description="Helical" evidence="6">
    <location>
        <begin position="394"/>
        <end position="414"/>
    </location>
</feature>
<keyword evidence="8" id="KW-1185">Reference proteome</keyword>
<evidence type="ECO:0000256" key="2">
    <source>
        <dbReference type="ARBA" id="ARBA00022475"/>
    </source>
</evidence>
<dbReference type="AlphaFoldDB" id="A0A2T5JSL0"/>
<feature type="transmembrane region" description="Helical" evidence="6">
    <location>
        <begin position="76"/>
        <end position="97"/>
    </location>
</feature>
<dbReference type="PANTHER" id="PTHR23513">
    <property type="entry name" value="INTEGRAL MEMBRANE EFFLUX PROTEIN-RELATED"/>
    <property type="match status" value="1"/>
</dbReference>
<name>A0A2T5JSL0_9RHOB</name>
<feature type="transmembrane region" description="Helical" evidence="6">
    <location>
        <begin position="277"/>
        <end position="299"/>
    </location>
</feature>
<proteinExistence type="predicted"/>
<feature type="transmembrane region" description="Helical" evidence="6">
    <location>
        <begin position="334"/>
        <end position="352"/>
    </location>
</feature>
<dbReference type="SUPFAM" id="SSF103473">
    <property type="entry name" value="MFS general substrate transporter"/>
    <property type="match status" value="1"/>
</dbReference>
<feature type="transmembrane region" description="Helical" evidence="6">
    <location>
        <begin position="364"/>
        <end position="388"/>
    </location>
</feature>
<reference evidence="7 8" key="1">
    <citation type="submission" date="2018-04" db="EMBL/GenBank/DDBJ databases">
        <title>Genomic Encyclopedia of Type Strains, Phase III (KMG-III): the genomes of soil and plant-associated and newly described type strains.</title>
        <authorList>
            <person name="Whitman W."/>
        </authorList>
    </citation>
    <scope>NUCLEOTIDE SEQUENCE [LARGE SCALE GENOMIC DNA]</scope>
    <source>
        <strain evidence="7 8">KA25</strain>
    </source>
</reference>
<dbReference type="EMBL" id="QAOT01000027">
    <property type="protein sequence ID" value="PTR11588.1"/>
    <property type="molecule type" value="Genomic_DNA"/>
</dbReference>
<dbReference type="Gene3D" id="1.20.1250.20">
    <property type="entry name" value="MFS general substrate transporter like domains"/>
    <property type="match status" value="2"/>
</dbReference>
<evidence type="ECO:0000313" key="8">
    <source>
        <dbReference type="Proteomes" id="UP000244060"/>
    </source>
</evidence>
<protein>
    <submittedName>
        <fullName evidence="7">Putative MFS family arabinose efflux permease</fullName>
    </submittedName>
</protein>
<feature type="transmembrane region" description="Helical" evidence="6">
    <location>
        <begin position="239"/>
        <end position="265"/>
    </location>
</feature>
<organism evidence="7 8">
    <name type="scientific">Cereibacter azotoformans</name>
    <dbReference type="NCBI Taxonomy" id="43057"/>
    <lineage>
        <taxon>Bacteria</taxon>
        <taxon>Pseudomonadati</taxon>
        <taxon>Pseudomonadota</taxon>
        <taxon>Alphaproteobacteria</taxon>
        <taxon>Rhodobacterales</taxon>
        <taxon>Paracoccaceae</taxon>
        <taxon>Cereibacter</taxon>
    </lineage>
</organism>
<evidence type="ECO:0000256" key="1">
    <source>
        <dbReference type="ARBA" id="ARBA00004651"/>
    </source>
</evidence>
<evidence type="ECO:0000256" key="3">
    <source>
        <dbReference type="ARBA" id="ARBA00022692"/>
    </source>
</evidence>
<keyword evidence="4 6" id="KW-1133">Transmembrane helix</keyword>
<comment type="caution">
    <text evidence="7">The sequence shown here is derived from an EMBL/GenBank/DDBJ whole genome shotgun (WGS) entry which is preliminary data.</text>
</comment>
<dbReference type="Proteomes" id="UP000244060">
    <property type="component" value="Unassembled WGS sequence"/>
</dbReference>
<feature type="transmembrane region" description="Helical" evidence="6">
    <location>
        <begin position="131"/>
        <end position="152"/>
    </location>
</feature>
<feature type="transmembrane region" description="Helical" evidence="6">
    <location>
        <begin position="39"/>
        <end position="64"/>
    </location>
</feature>
<dbReference type="InterPro" id="IPR036259">
    <property type="entry name" value="MFS_trans_sf"/>
</dbReference>
<sequence length="422" mass="44345">MSRFAATTPMPSLPETRAEDEACLGWSGISDKASYYRLFAGYVVAQVATGIATVALTLLAFNLAGDEAGAVIGTALSLKMLAYVLAAPVVSILTAGIRRRRLLIALDLLRAGCLLLLPFVAAVWQIHAIVFVFALASATFTFVYLAVVPYLLGDEADYYRSLARSRVAAELEGPISPLLAGLLMVVLSVAGIFTLTAAGFVLSALLIRAARLPHTPLPPSGGVWRRLTRGPRLFVATPAFRAIIALDVVAALGTAMVMVNTVVIIQGVLDREVGSTATAFAFLGGGSILGALVLPLVLLRIKDRHVMLAGALIVVASLASGALGVGIAGLLVRWTAIGFGVVWTITPAIYVIRRLARPSDLQAMMAAQMTLANVCLLIAFPVAGFLGAWTSMPATFLILAALSGLATLIMIRLWPEDVTPDI</sequence>
<evidence type="ECO:0000256" key="4">
    <source>
        <dbReference type="ARBA" id="ARBA00022989"/>
    </source>
</evidence>
<dbReference type="GO" id="GO:0005886">
    <property type="term" value="C:plasma membrane"/>
    <property type="evidence" value="ECO:0007669"/>
    <property type="project" value="UniProtKB-SubCell"/>
</dbReference>
<evidence type="ECO:0000256" key="5">
    <source>
        <dbReference type="ARBA" id="ARBA00023136"/>
    </source>
</evidence>
<keyword evidence="2" id="KW-1003">Cell membrane</keyword>
<feature type="transmembrane region" description="Helical" evidence="6">
    <location>
        <begin position="178"/>
        <end position="207"/>
    </location>
</feature>
<keyword evidence="3 6" id="KW-0812">Transmembrane</keyword>
<evidence type="ECO:0000313" key="7">
    <source>
        <dbReference type="EMBL" id="PTR11588.1"/>
    </source>
</evidence>
<dbReference type="PANTHER" id="PTHR23513:SF6">
    <property type="entry name" value="MAJOR FACILITATOR SUPERFAMILY ASSOCIATED DOMAIN-CONTAINING PROTEIN"/>
    <property type="match status" value="1"/>
</dbReference>